<dbReference type="Proteomes" id="UP000295270">
    <property type="component" value="Unassembled WGS sequence"/>
</dbReference>
<evidence type="ECO:0000313" key="1">
    <source>
        <dbReference type="EMBL" id="TCN55369.1"/>
    </source>
</evidence>
<proteinExistence type="predicted"/>
<gene>
    <name evidence="1" type="ORF">EV142_10657</name>
</gene>
<organism evidence="1 2">
    <name type="scientific">Flavobacterium circumlabens</name>
    <dbReference type="NCBI Taxonomy" id="2133765"/>
    <lineage>
        <taxon>Bacteria</taxon>
        <taxon>Pseudomonadati</taxon>
        <taxon>Bacteroidota</taxon>
        <taxon>Flavobacteriia</taxon>
        <taxon>Flavobacteriales</taxon>
        <taxon>Flavobacteriaceae</taxon>
        <taxon>Flavobacterium</taxon>
    </lineage>
</organism>
<dbReference type="EMBL" id="SLWA01000006">
    <property type="protein sequence ID" value="TCN55369.1"/>
    <property type="molecule type" value="Genomic_DNA"/>
</dbReference>
<evidence type="ECO:0000313" key="2">
    <source>
        <dbReference type="Proteomes" id="UP000295270"/>
    </source>
</evidence>
<accession>A0ABY2AW64</accession>
<sequence>MPSDFQSNTGVDDADAQSYRYTNELDFFIIVNTDTENYL</sequence>
<comment type="caution">
    <text evidence="1">The sequence shown here is derived from an EMBL/GenBank/DDBJ whole genome shotgun (WGS) entry which is preliminary data.</text>
</comment>
<reference evidence="1 2" key="1">
    <citation type="journal article" date="2015" name="Stand. Genomic Sci.">
        <title>Genomic Encyclopedia of Bacterial and Archaeal Type Strains, Phase III: the genomes of soil and plant-associated and newly described type strains.</title>
        <authorList>
            <person name="Whitman W.B."/>
            <person name="Woyke T."/>
            <person name="Klenk H.P."/>
            <person name="Zhou Y."/>
            <person name="Lilburn T.G."/>
            <person name="Beck B.J."/>
            <person name="De Vos P."/>
            <person name="Vandamme P."/>
            <person name="Eisen J.A."/>
            <person name="Garrity G."/>
            <person name="Hugenholtz P."/>
            <person name="Kyrpides N.C."/>
        </authorList>
    </citation>
    <scope>NUCLEOTIDE SEQUENCE [LARGE SCALE GENOMIC DNA]</scope>
    <source>
        <strain evidence="1 2">P5626</strain>
    </source>
</reference>
<protein>
    <submittedName>
        <fullName evidence="1">Uncharacterized protein</fullName>
    </submittedName>
</protein>
<name>A0ABY2AW64_9FLAO</name>
<keyword evidence="2" id="KW-1185">Reference proteome</keyword>